<dbReference type="EC" id="6.2.1.14" evidence="4 11"/>
<comment type="similarity">
    <text evidence="11">Belongs to the BioW family.</text>
</comment>
<evidence type="ECO:0000313" key="13">
    <source>
        <dbReference type="Proteomes" id="UP000195437"/>
    </source>
</evidence>
<keyword evidence="6 11" id="KW-0547">Nucleotide-binding</keyword>
<proteinExistence type="inferred from homology"/>
<evidence type="ECO:0000256" key="11">
    <source>
        <dbReference type="HAMAP-Rule" id="MF_00668"/>
    </source>
</evidence>
<reference evidence="13" key="1">
    <citation type="submission" date="2017-05" db="EMBL/GenBank/DDBJ databases">
        <authorList>
            <person name="Sung H."/>
        </authorList>
    </citation>
    <scope>NUCLEOTIDE SEQUENCE [LARGE SCALE GENOMIC DNA]</scope>
    <source>
        <strain evidence="13">AR23208</strain>
    </source>
</reference>
<organism evidence="12 13">
    <name type="scientific">Tumebacillus avium</name>
    <dbReference type="NCBI Taxonomy" id="1903704"/>
    <lineage>
        <taxon>Bacteria</taxon>
        <taxon>Bacillati</taxon>
        <taxon>Bacillota</taxon>
        <taxon>Bacilli</taxon>
        <taxon>Bacillales</taxon>
        <taxon>Alicyclobacillaceae</taxon>
        <taxon>Tumebacillus</taxon>
    </lineage>
</organism>
<comment type="pathway">
    <text evidence="2 11">Metabolic intermediate metabolism; pimeloyl-CoA biosynthesis; pimeloyl-CoA from pimelate: step 1/1.</text>
</comment>
<name>A0A1Y0IH48_9BACL</name>
<evidence type="ECO:0000256" key="4">
    <source>
        <dbReference type="ARBA" id="ARBA00012984"/>
    </source>
</evidence>
<dbReference type="GO" id="GO:0000287">
    <property type="term" value="F:magnesium ion binding"/>
    <property type="evidence" value="ECO:0007669"/>
    <property type="project" value="UniProtKB-UniRule"/>
</dbReference>
<dbReference type="Proteomes" id="UP000195437">
    <property type="component" value="Chromosome"/>
</dbReference>
<comment type="function">
    <text evidence="11">Catalyzes the transformation of pimelate into pimeloyl-CoA with concomitant hydrolysis of ATP to AMP.</text>
</comment>
<dbReference type="GO" id="GO:0009102">
    <property type="term" value="P:biotin biosynthetic process"/>
    <property type="evidence" value="ECO:0007669"/>
    <property type="project" value="UniProtKB-UniRule"/>
</dbReference>
<comment type="cofactor">
    <cofactor evidence="1 11">
        <name>Mg(2+)</name>
        <dbReference type="ChEBI" id="CHEBI:18420"/>
    </cofactor>
</comment>
<evidence type="ECO:0000313" key="12">
    <source>
        <dbReference type="EMBL" id="ARU59792.1"/>
    </source>
</evidence>
<keyword evidence="5 11" id="KW-0436">Ligase</keyword>
<dbReference type="Pfam" id="PF03744">
    <property type="entry name" value="BioW"/>
    <property type="match status" value="1"/>
</dbReference>
<comment type="catalytic activity">
    <reaction evidence="10 11">
        <text>heptanedioate + ATP + CoA = 6-carboxyhexanoyl-CoA + AMP + diphosphate</text>
        <dbReference type="Rhea" id="RHEA:14781"/>
        <dbReference type="ChEBI" id="CHEBI:30616"/>
        <dbReference type="ChEBI" id="CHEBI:33019"/>
        <dbReference type="ChEBI" id="CHEBI:36165"/>
        <dbReference type="ChEBI" id="CHEBI:57287"/>
        <dbReference type="ChEBI" id="CHEBI:57360"/>
        <dbReference type="ChEBI" id="CHEBI:456215"/>
        <dbReference type="EC" id="6.2.1.14"/>
    </reaction>
</comment>
<dbReference type="UniPathway" id="UPA00999">
    <property type="reaction ID" value="UER00351"/>
</dbReference>
<dbReference type="EMBL" id="CP021434">
    <property type="protein sequence ID" value="ARU59792.1"/>
    <property type="molecule type" value="Genomic_DNA"/>
</dbReference>
<dbReference type="KEGG" id="tum:CBW65_01040"/>
<dbReference type="GO" id="GO:0042410">
    <property type="term" value="F:6-carboxyhexanoate-CoA ligase activity"/>
    <property type="evidence" value="ECO:0007669"/>
    <property type="project" value="UniProtKB-UniRule"/>
</dbReference>
<evidence type="ECO:0000256" key="7">
    <source>
        <dbReference type="ARBA" id="ARBA00022756"/>
    </source>
</evidence>
<evidence type="ECO:0000256" key="8">
    <source>
        <dbReference type="ARBA" id="ARBA00022840"/>
    </source>
</evidence>
<evidence type="ECO:0000256" key="9">
    <source>
        <dbReference type="ARBA" id="ARBA00022842"/>
    </source>
</evidence>
<evidence type="ECO:0000256" key="3">
    <source>
        <dbReference type="ARBA" id="ARBA00011738"/>
    </source>
</evidence>
<dbReference type="RefSeq" id="WP_087455180.1">
    <property type="nucleotide sequence ID" value="NZ_CP021434.1"/>
</dbReference>
<dbReference type="AlphaFoldDB" id="A0A1Y0IH48"/>
<dbReference type="GO" id="GO:0005524">
    <property type="term" value="F:ATP binding"/>
    <property type="evidence" value="ECO:0007669"/>
    <property type="project" value="UniProtKB-KW"/>
</dbReference>
<keyword evidence="13" id="KW-1185">Reference proteome</keyword>
<evidence type="ECO:0000256" key="2">
    <source>
        <dbReference type="ARBA" id="ARBA00005075"/>
    </source>
</evidence>
<keyword evidence="9 11" id="KW-0460">Magnesium</keyword>
<comment type="subunit">
    <text evidence="3 11">Homodimer.</text>
</comment>
<keyword evidence="7 11" id="KW-0093">Biotin biosynthesis</keyword>
<dbReference type="HAMAP" id="MF_00668">
    <property type="entry name" value="BioW"/>
    <property type="match status" value="1"/>
</dbReference>
<dbReference type="InterPro" id="IPR005499">
    <property type="entry name" value="BioW"/>
</dbReference>
<accession>A0A1Y0IH48</accession>
<evidence type="ECO:0000256" key="6">
    <source>
        <dbReference type="ARBA" id="ARBA00022741"/>
    </source>
</evidence>
<keyword evidence="8 11" id="KW-0067">ATP-binding</keyword>
<gene>
    <name evidence="11" type="primary">bioW</name>
    <name evidence="12" type="ORF">CBW65_01040</name>
</gene>
<evidence type="ECO:0000256" key="5">
    <source>
        <dbReference type="ARBA" id="ARBA00022598"/>
    </source>
</evidence>
<dbReference type="NCBIfam" id="TIGR01204">
    <property type="entry name" value="bioW"/>
    <property type="match status" value="1"/>
</dbReference>
<dbReference type="NCBIfam" id="NF002360">
    <property type="entry name" value="PRK01322.1"/>
    <property type="match status" value="1"/>
</dbReference>
<evidence type="ECO:0000256" key="10">
    <source>
        <dbReference type="ARBA" id="ARBA00049553"/>
    </source>
</evidence>
<protein>
    <recommendedName>
        <fullName evidence="4 11">6-carboxyhexanoate--CoA ligase</fullName>
        <ecNumber evidence="4 11">6.2.1.14</ecNumber>
    </recommendedName>
    <alternativeName>
        <fullName evidence="11">Pimeloyl-CoA synthase</fullName>
    </alternativeName>
</protein>
<evidence type="ECO:0000256" key="1">
    <source>
        <dbReference type="ARBA" id="ARBA00001946"/>
    </source>
</evidence>
<sequence>MDYYSVRMRAAAGGAHEAGGQHISGGERLVGAEELEATVQKLLRRALTHELGQPDFVNLTVEKVASADVTQLPALPVTQREVQSVCEGHAAAVEELLQAGVALSAAQKAVALLVQGPAPHGGVMRGAIVMDADTGARLESDPARGVRVTQLDWEPRALAGWKQRMSRLGTAHERVAEALALATKVTAAADTVAELCWSDDPGYVGGYVAAKSIGYVRIPQLKEPGSPLGGRVFFVRGIRNVQEYEAALQAPVLIVEQTEQRGEQA</sequence>
<dbReference type="OrthoDB" id="9792985at2"/>